<comment type="caution">
    <text evidence="2">The sequence shown here is derived from an EMBL/GenBank/DDBJ whole genome shotgun (WGS) entry which is preliminary data.</text>
</comment>
<evidence type="ECO:0000313" key="2">
    <source>
        <dbReference type="EMBL" id="KRM77115.1"/>
    </source>
</evidence>
<evidence type="ECO:0000313" key="3">
    <source>
        <dbReference type="Proteomes" id="UP000051845"/>
    </source>
</evidence>
<feature type="compositionally biased region" description="Polar residues" evidence="1">
    <location>
        <begin position="166"/>
        <end position="183"/>
    </location>
</feature>
<accession>A0A0R2BM97</accession>
<gene>
    <name evidence="2" type="ORF">FC82_GL000349</name>
</gene>
<dbReference type="NCBIfam" id="TIGR01167">
    <property type="entry name" value="LPXTG_anchor"/>
    <property type="match status" value="1"/>
</dbReference>
<feature type="compositionally biased region" description="Polar residues" evidence="1">
    <location>
        <begin position="236"/>
        <end position="281"/>
    </location>
</feature>
<protein>
    <submittedName>
        <fullName evidence="2">Uncharacterized protein</fullName>
    </submittedName>
</protein>
<sequence>MLQFPNQIIISTTFNYISKLDMNIQLETNASGLDSFATSIGFGFVDNHASTVLITPMQSGQIFKNKTSVLILSKIGYHSYSMMTGQSSIESKYLIIETQGSDKVLYSNGTNPVCVLVSKRQFAFASLTQISVFPKTDEPTSDNHANTSHKSGNSTSSTNDKEGDSSTETSNMPESVVKLTNSPRIDDPVSGLHYGNSDEQTGINEKEEPQNISKKRSRKISQLHSQRTDNPHVDCTGNTASLAPTSDGSASTCKKTIASEVSSSPKTPQNATNVDAQTLPQTDEEQPSSIPGWGILGLLVSCLGFGVAKRKREG</sequence>
<reference evidence="2 3" key="1">
    <citation type="journal article" date="2015" name="Genome Announc.">
        <title>Expanding the biotechnology potential of lactobacilli through comparative genomics of 213 strains and associated genera.</title>
        <authorList>
            <person name="Sun Z."/>
            <person name="Harris H.M."/>
            <person name="McCann A."/>
            <person name="Guo C."/>
            <person name="Argimon S."/>
            <person name="Zhang W."/>
            <person name="Yang X."/>
            <person name="Jeffery I.B."/>
            <person name="Cooney J.C."/>
            <person name="Kagawa T.F."/>
            <person name="Liu W."/>
            <person name="Song Y."/>
            <person name="Salvetti E."/>
            <person name="Wrobel A."/>
            <person name="Rasinkangas P."/>
            <person name="Parkhill J."/>
            <person name="Rea M.C."/>
            <person name="O'Sullivan O."/>
            <person name="Ritari J."/>
            <person name="Douillard F.P."/>
            <person name="Paul Ross R."/>
            <person name="Yang R."/>
            <person name="Briner A.E."/>
            <person name="Felis G.E."/>
            <person name="de Vos W.M."/>
            <person name="Barrangou R."/>
            <person name="Klaenhammer T.R."/>
            <person name="Caufield P.W."/>
            <person name="Cui Y."/>
            <person name="Zhang H."/>
            <person name="O'Toole P.W."/>
        </authorList>
    </citation>
    <scope>NUCLEOTIDE SEQUENCE [LARGE SCALE GENOMIC DNA]</scope>
    <source>
        <strain evidence="2 3">DSM 20515</strain>
    </source>
</reference>
<feature type="compositionally biased region" description="Polar residues" evidence="1">
    <location>
        <begin position="142"/>
        <end position="158"/>
    </location>
</feature>
<dbReference type="Proteomes" id="UP000051845">
    <property type="component" value="Unassembled WGS sequence"/>
</dbReference>
<dbReference type="AlphaFoldDB" id="A0A0R2BM97"/>
<name>A0A0R2BM97_SECCO</name>
<proteinExistence type="predicted"/>
<evidence type="ECO:0000256" key="1">
    <source>
        <dbReference type="SAM" id="MobiDB-lite"/>
    </source>
</evidence>
<dbReference type="PATRIC" id="fig|1423733.4.peg.372"/>
<feature type="region of interest" description="Disordered" evidence="1">
    <location>
        <begin position="134"/>
        <end position="290"/>
    </location>
</feature>
<organism evidence="2 3">
    <name type="scientific">Secundilactobacillus collinoides DSM 20515 = JCM 1123</name>
    <dbReference type="NCBI Taxonomy" id="1423733"/>
    <lineage>
        <taxon>Bacteria</taxon>
        <taxon>Bacillati</taxon>
        <taxon>Bacillota</taxon>
        <taxon>Bacilli</taxon>
        <taxon>Lactobacillales</taxon>
        <taxon>Lactobacillaceae</taxon>
        <taxon>Secundilactobacillus</taxon>
    </lineage>
</organism>
<dbReference type="EMBL" id="AYYR01000013">
    <property type="protein sequence ID" value="KRM77115.1"/>
    <property type="molecule type" value="Genomic_DNA"/>
</dbReference>